<dbReference type="NCBIfam" id="NF003676">
    <property type="entry name" value="PRK05303.1"/>
    <property type="match status" value="1"/>
</dbReference>
<reference evidence="9 10" key="1">
    <citation type="journal article" date="2015" name="Antonie Van Leeuwenhoek">
        <title>Pseudooceanicola atlanticus gen. nov. sp. nov., isolated from surface seawater of the Atlantic Ocean and reclassification of Oceanicola batsensis, Oceanicola marinus, Oceanicola nitratireducens, Oceanicola nanhaiensis, Oceanicola antarcticus and Oceanicola flagellatus, as Pseudooceanicola batsensis comb. nov., Pseudooceanicola marinus comb. nov., Pseudooceanicola nitratireducens comb. nov., Pseudooceanicola nanhaiensis comb. nov., Pseudooceanicola antarcticus comb. nov., and Pseudooceanicola flagellatus comb. nov.</title>
        <authorList>
            <person name="Lai Q."/>
            <person name="Li G."/>
            <person name="Liu X."/>
            <person name="Du Y."/>
            <person name="Sun F."/>
            <person name="Shao Z."/>
        </authorList>
    </citation>
    <scope>NUCLEOTIDE SEQUENCE [LARGE SCALE GENOMIC DNA]</scope>
    <source>
        <strain evidence="9 10">22II-s11g</strain>
    </source>
</reference>
<dbReference type="Pfam" id="PF02119">
    <property type="entry name" value="FlgI"/>
    <property type="match status" value="1"/>
</dbReference>
<dbReference type="PANTHER" id="PTHR30381:SF0">
    <property type="entry name" value="FLAGELLAR P-RING PROTEIN"/>
    <property type="match status" value="1"/>
</dbReference>
<dbReference type="InterPro" id="IPR001782">
    <property type="entry name" value="Flag_FlgI"/>
</dbReference>
<feature type="signal peptide" evidence="8">
    <location>
        <begin position="1"/>
        <end position="19"/>
    </location>
</feature>
<keyword evidence="9" id="KW-0966">Cell projection</keyword>
<evidence type="ECO:0000313" key="10">
    <source>
        <dbReference type="Proteomes" id="UP000030004"/>
    </source>
</evidence>
<keyword evidence="5" id="KW-0574">Periplasm</keyword>
<accession>A0A0A0E7I1</accession>
<comment type="subunit">
    <text evidence="8">The basal body constitutes a major portion of the flagellar organelle and consists of four rings (L,P,S, and M) mounted on a central rod.</text>
</comment>
<dbReference type="PRINTS" id="PR01010">
    <property type="entry name" value="FLGPRINGFLGI"/>
</dbReference>
<dbReference type="OrthoDB" id="9786431at2"/>
<dbReference type="EMBL" id="AQQX01000016">
    <property type="protein sequence ID" value="KGM46961.1"/>
    <property type="molecule type" value="Genomic_DNA"/>
</dbReference>
<comment type="similarity">
    <text evidence="8">Belongs to the FlgI family.</text>
</comment>
<evidence type="ECO:0000256" key="1">
    <source>
        <dbReference type="ARBA" id="ARBA00002591"/>
    </source>
</evidence>
<keyword evidence="6 8" id="KW-0975">Bacterial flagellum</keyword>
<keyword evidence="9" id="KW-0969">Cilium</keyword>
<keyword evidence="4 8" id="KW-0732">Signal</keyword>
<evidence type="ECO:0000256" key="5">
    <source>
        <dbReference type="ARBA" id="ARBA00022764"/>
    </source>
</evidence>
<evidence type="ECO:0000256" key="3">
    <source>
        <dbReference type="ARBA" id="ARBA00019515"/>
    </source>
</evidence>
<feature type="chain" id="PRO_5008983641" description="Flagellar P-ring protein" evidence="8">
    <location>
        <begin position="20"/>
        <end position="364"/>
    </location>
</feature>
<comment type="caution">
    <text evidence="9">The sequence shown here is derived from an EMBL/GenBank/DDBJ whole genome shotgun (WGS) entry which is preliminary data.</text>
</comment>
<dbReference type="Proteomes" id="UP000030004">
    <property type="component" value="Unassembled WGS sequence"/>
</dbReference>
<evidence type="ECO:0000256" key="6">
    <source>
        <dbReference type="ARBA" id="ARBA00023143"/>
    </source>
</evidence>
<dbReference type="GO" id="GO:0005198">
    <property type="term" value="F:structural molecule activity"/>
    <property type="evidence" value="ECO:0007669"/>
    <property type="project" value="InterPro"/>
</dbReference>
<dbReference type="STRING" id="1461694.ATO9_20765"/>
<sequence length="364" mass="37989" precursor="true">MSLLRALLLLILTAAPALADVRIKDIASFEGIRENQLVGYGLVVGLNGTGDSLRNSPFTQKSIEGMLERLGVGNLQDETMRTQNTAAVMVTAMLPPFARRGSTIDVVVSSLGDASSLRGGTLIVTPLSGADGEVYAVAQGPIAVAGYAAQGINAEIVEGVPTVARIENGATVENEVEFRLSSMQSFRIALRTPDITTASRVADKINETLGPGTAQVLDSTTIEVVANDKGDTPEMMAAVEGLMVDPDSVAKVVIDARSGTIVIGSNVRIDKVAVSQGGLTVIVREDIEVSQPEPISIGGTTVVVPQTEVEVQESETYFTILEGDVSLQRLVDGLNAIGVTASQTISILQAIKAAGALHADLEII</sequence>
<dbReference type="HAMAP" id="MF_00416">
    <property type="entry name" value="FlgI"/>
    <property type="match status" value="1"/>
</dbReference>
<keyword evidence="9" id="KW-0282">Flagellum</keyword>
<dbReference type="RefSeq" id="WP_043753929.1">
    <property type="nucleotide sequence ID" value="NZ_AQQX01000016.1"/>
</dbReference>
<keyword evidence="10" id="KW-1185">Reference proteome</keyword>
<comment type="function">
    <text evidence="1 8">Assembles around the rod to form the L-ring and probably protects the motor/basal body from shearing forces during rotation.</text>
</comment>
<organism evidence="9 10">
    <name type="scientific">Pseudooceanicola atlanticus</name>
    <dbReference type="NCBI Taxonomy" id="1461694"/>
    <lineage>
        <taxon>Bacteria</taxon>
        <taxon>Pseudomonadati</taxon>
        <taxon>Pseudomonadota</taxon>
        <taxon>Alphaproteobacteria</taxon>
        <taxon>Rhodobacterales</taxon>
        <taxon>Paracoccaceae</taxon>
        <taxon>Pseudooceanicola</taxon>
    </lineage>
</organism>
<dbReference type="eggNOG" id="COG1706">
    <property type="taxonomic scope" value="Bacteria"/>
</dbReference>
<dbReference type="PANTHER" id="PTHR30381">
    <property type="entry name" value="FLAGELLAR P-RING PERIPLASMIC PROTEIN FLGI"/>
    <property type="match status" value="1"/>
</dbReference>
<proteinExistence type="inferred from homology"/>
<evidence type="ECO:0000256" key="2">
    <source>
        <dbReference type="ARBA" id="ARBA00004117"/>
    </source>
</evidence>
<dbReference type="AlphaFoldDB" id="A0A0A0E7I1"/>
<comment type="subcellular location">
    <subcellularLocation>
        <location evidence="2 8">Bacterial flagellum basal body</location>
    </subcellularLocation>
</comment>
<evidence type="ECO:0000256" key="4">
    <source>
        <dbReference type="ARBA" id="ARBA00022729"/>
    </source>
</evidence>
<evidence type="ECO:0000313" key="9">
    <source>
        <dbReference type="EMBL" id="KGM46961.1"/>
    </source>
</evidence>
<gene>
    <name evidence="8 9" type="primary">flgI</name>
    <name evidence="9" type="ORF">ATO9_20765</name>
</gene>
<dbReference type="GO" id="GO:0009428">
    <property type="term" value="C:bacterial-type flagellum basal body, distal rod, P ring"/>
    <property type="evidence" value="ECO:0007669"/>
    <property type="project" value="InterPro"/>
</dbReference>
<dbReference type="GO" id="GO:0030288">
    <property type="term" value="C:outer membrane-bounded periplasmic space"/>
    <property type="evidence" value="ECO:0007669"/>
    <property type="project" value="InterPro"/>
</dbReference>
<dbReference type="GO" id="GO:0071973">
    <property type="term" value="P:bacterial-type flagellum-dependent cell motility"/>
    <property type="evidence" value="ECO:0007669"/>
    <property type="project" value="InterPro"/>
</dbReference>
<name>A0A0A0E7I1_9RHOB</name>
<evidence type="ECO:0000256" key="7">
    <source>
        <dbReference type="ARBA" id="ARBA00032344"/>
    </source>
</evidence>
<evidence type="ECO:0000256" key="8">
    <source>
        <dbReference type="HAMAP-Rule" id="MF_00416"/>
    </source>
</evidence>
<protein>
    <recommendedName>
        <fullName evidence="3 8">Flagellar P-ring protein</fullName>
    </recommendedName>
    <alternativeName>
        <fullName evidence="7 8">Basal body P-ring protein</fullName>
    </alternativeName>
</protein>